<comment type="caution">
    <text evidence="1">The sequence shown here is derived from an EMBL/GenBank/DDBJ whole genome shotgun (WGS) entry which is preliminary data.</text>
</comment>
<keyword evidence="2" id="KW-1185">Reference proteome</keyword>
<dbReference type="OrthoDB" id="1955518at2"/>
<reference evidence="1 2" key="1">
    <citation type="submission" date="2019-09" db="EMBL/GenBank/DDBJ databases">
        <title>Genome sequence of Clostridium sp. EA1.</title>
        <authorList>
            <person name="Poehlein A."/>
            <person name="Bengelsdorf F.R."/>
            <person name="Daniel R."/>
        </authorList>
    </citation>
    <scope>NUCLEOTIDE SEQUENCE [LARGE SCALE GENOMIC DNA]</scope>
    <source>
        <strain evidence="1 2">EA1</strain>
    </source>
</reference>
<gene>
    <name evidence="1" type="ORF">CAFE_12830</name>
</gene>
<name>A0A6N8HY34_9FIRM</name>
<evidence type="ECO:0008006" key="3">
    <source>
        <dbReference type="Google" id="ProtNLM"/>
    </source>
</evidence>
<dbReference type="Proteomes" id="UP000469440">
    <property type="component" value="Unassembled WGS sequence"/>
</dbReference>
<organism evidence="1 2">
    <name type="scientific">Caproicibacter fermentans</name>
    <dbReference type="NCBI Taxonomy" id="2576756"/>
    <lineage>
        <taxon>Bacteria</taxon>
        <taxon>Bacillati</taxon>
        <taxon>Bacillota</taxon>
        <taxon>Clostridia</taxon>
        <taxon>Eubacteriales</taxon>
        <taxon>Acutalibacteraceae</taxon>
        <taxon>Caproicibacter</taxon>
    </lineage>
</organism>
<protein>
    <recommendedName>
        <fullName evidence="3">ATPase</fullName>
    </recommendedName>
</protein>
<evidence type="ECO:0000313" key="2">
    <source>
        <dbReference type="Proteomes" id="UP000469440"/>
    </source>
</evidence>
<sequence length="156" mass="17872">MSVDDLIDELYDMVDKAWSLPLSRGRAVLDGEEVKQVLDEIRENMPKEIRQAKAIVADRTQILDDARREAETVLHVAQERAKALIAQDEIVRQAQQKANEITAQSQVKVREMRKASNDYIDDLMKRTDDGLSQILAELRRTRQNIRASQRQNGTDS</sequence>
<evidence type="ECO:0000313" key="1">
    <source>
        <dbReference type="EMBL" id="MVB10588.1"/>
    </source>
</evidence>
<dbReference type="EMBL" id="VWXL01000046">
    <property type="protein sequence ID" value="MVB10588.1"/>
    <property type="molecule type" value="Genomic_DNA"/>
</dbReference>
<proteinExistence type="predicted"/>
<accession>A0A6N8HY34</accession>
<dbReference type="AlphaFoldDB" id="A0A6N8HY34"/>
<dbReference type="RefSeq" id="WP_066647801.1">
    <property type="nucleotide sequence ID" value="NZ_VWXL01000046.1"/>
</dbReference>